<accession>A0A916ZPX3</accession>
<dbReference type="SUPFAM" id="SSF48452">
    <property type="entry name" value="TPR-like"/>
    <property type="match status" value="2"/>
</dbReference>
<reference evidence="2" key="2">
    <citation type="submission" date="2020-09" db="EMBL/GenBank/DDBJ databases">
        <authorList>
            <person name="Sun Q."/>
            <person name="Zhou Y."/>
        </authorList>
    </citation>
    <scope>NUCLEOTIDE SEQUENCE</scope>
    <source>
        <strain evidence="2">CGMCC 1.15519</strain>
    </source>
</reference>
<evidence type="ECO:0000313" key="3">
    <source>
        <dbReference type="Proteomes" id="UP000635071"/>
    </source>
</evidence>
<feature type="signal peptide" evidence="1">
    <location>
        <begin position="1"/>
        <end position="19"/>
    </location>
</feature>
<comment type="caution">
    <text evidence="2">The sequence shown here is derived from an EMBL/GenBank/DDBJ whole genome shotgun (WGS) entry which is preliminary data.</text>
</comment>
<dbReference type="InterPro" id="IPR019734">
    <property type="entry name" value="TPR_rpt"/>
</dbReference>
<gene>
    <name evidence="2" type="ORF">GCM10011529_13540</name>
</gene>
<sequence>MMKRVLAGLLLAAASAAVAAPMAGDRGRYNACLALAASDPQRAVATAQAWRIERGDVMARHCLALAQLELRDYAAALKSYEGAAAASEAAGDGMAVTIWSQAGEAAMRAGQPEAAVGYLTKAIDGAGGVTLSPKAGAQLRVDRARALVEVKRDKEAAADLAAATVAAPDVPFGWLLKATLARRMGDLKLAEAAILEAAQRDPESADVQLEAGNIAAVQGDKELARAAWTAAVAADPEAPAGVTAAKALAANAAQ</sequence>
<dbReference type="RefSeq" id="WP_188762185.1">
    <property type="nucleotide sequence ID" value="NZ_BMJM01000004.1"/>
</dbReference>
<reference evidence="2" key="1">
    <citation type="journal article" date="2014" name="Int. J. Syst. Evol. Microbiol.">
        <title>Complete genome sequence of Corynebacterium casei LMG S-19264T (=DSM 44701T), isolated from a smear-ripened cheese.</title>
        <authorList>
            <consortium name="US DOE Joint Genome Institute (JGI-PGF)"/>
            <person name="Walter F."/>
            <person name="Albersmeier A."/>
            <person name="Kalinowski J."/>
            <person name="Ruckert C."/>
        </authorList>
    </citation>
    <scope>NUCLEOTIDE SEQUENCE</scope>
    <source>
        <strain evidence="2">CGMCC 1.15519</strain>
    </source>
</reference>
<dbReference type="Gene3D" id="1.25.40.10">
    <property type="entry name" value="Tetratricopeptide repeat domain"/>
    <property type="match status" value="2"/>
</dbReference>
<proteinExistence type="predicted"/>
<dbReference type="Proteomes" id="UP000635071">
    <property type="component" value="Unassembled WGS sequence"/>
</dbReference>
<dbReference type="EMBL" id="BMJM01000004">
    <property type="protein sequence ID" value="GGE08383.1"/>
    <property type="molecule type" value="Genomic_DNA"/>
</dbReference>
<keyword evidence="1" id="KW-0732">Signal</keyword>
<name>A0A916ZPX3_9SPHN</name>
<protein>
    <recommendedName>
        <fullName evidence="4">Tetratricopeptide repeat protein</fullName>
    </recommendedName>
</protein>
<organism evidence="2 3">
    <name type="scientific">Sandarakinorhabdus glacialis</name>
    <dbReference type="NCBI Taxonomy" id="1614636"/>
    <lineage>
        <taxon>Bacteria</taxon>
        <taxon>Pseudomonadati</taxon>
        <taxon>Pseudomonadota</taxon>
        <taxon>Alphaproteobacteria</taxon>
        <taxon>Sphingomonadales</taxon>
        <taxon>Sphingosinicellaceae</taxon>
        <taxon>Sandarakinorhabdus</taxon>
    </lineage>
</organism>
<evidence type="ECO:0000313" key="2">
    <source>
        <dbReference type="EMBL" id="GGE08383.1"/>
    </source>
</evidence>
<feature type="chain" id="PRO_5037689202" description="Tetratricopeptide repeat protein" evidence="1">
    <location>
        <begin position="20"/>
        <end position="254"/>
    </location>
</feature>
<evidence type="ECO:0000256" key="1">
    <source>
        <dbReference type="SAM" id="SignalP"/>
    </source>
</evidence>
<dbReference type="Pfam" id="PF13432">
    <property type="entry name" value="TPR_16"/>
    <property type="match status" value="2"/>
</dbReference>
<keyword evidence="3" id="KW-1185">Reference proteome</keyword>
<dbReference type="InterPro" id="IPR011990">
    <property type="entry name" value="TPR-like_helical_dom_sf"/>
</dbReference>
<evidence type="ECO:0008006" key="4">
    <source>
        <dbReference type="Google" id="ProtNLM"/>
    </source>
</evidence>
<dbReference type="SMART" id="SM00028">
    <property type="entry name" value="TPR"/>
    <property type="match status" value="5"/>
</dbReference>
<dbReference type="AlphaFoldDB" id="A0A916ZPX3"/>